<evidence type="ECO:0000256" key="3">
    <source>
        <dbReference type="ARBA" id="ARBA00018363"/>
    </source>
</evidence>
<evidence type="ECO:0000256" key="4">
    <source>
        <dbReference type="ARBA" id="ARBA00022705"/>
    </source>
</evidence>
<evidence type="ECO:0000256" key="8">
    <source>
        <dbReference type="SAM" id="MobiDB-lite"/>
    </source>
</evidence>
<feature type="region of interest" description="Disordered" evidence="8">
    <location>
        <begin position="467"/>
        <end position="502"/>
    </location>
</feature>
<comment type="similarity">
    <text evidence="2 7">Belongs to the SLD2 family.</text>
</comment>
<feature type="compositionally biased region" description="Acidic residues" evidence="8">
    <location>
        <begin position="373"/>
        <end position="383"/>
    </location>
</feature>
<proteinExistence type="inferred from homology"/>
<evidence type="ECO:0000313" key="10">
    <source>
        <dbReference type="Proteomes" id="UP000320762"/>
    </source>
</evidence>
<dbReference type="GO" id="GO:0003697">
    <property type="term" value="F:single-stranded DNA binding"/>
    <property type="evidence" value="ECO:0007669"/>
    <property type="project" value="TreeGrafter"/>
</dbReference>
<evidence type="ECO:0000256" key="6">
    <source>
        <dbReference type="ARBA" id="ARBA00023306"/>
    </source>
</evidence>
<feature type="compositionally biased region" description="Polar residues" evidence="8">
    <location>
        <begin position="74"/>
        <end position="88"/>
    </location>
</feature>
<name>A0A550CMB6_9AGAR</name>
<dbReference type="EMBL" id="VDMD01000004">
    <property type="protein sequence ID" value="TRM65935.1"/>
    <property type="molecule type" value="Genomic_DNA"/>
</dbReference>
<feature type="compositionally biased region" description="Low complexity" evidence="8">
    <location>
        <begin position="49"/>
        <end position="64"/>
    </location>
</feature>
<protein>
    <recommendedName>
        <fullName evidence="3 7">DNA replication regulator SLD2</fullName>
    </recommendedName>
</protein>
<dbReference type="OrthoDB" id="8775810at2759"/>
<comment type="caution">
    <text evidence="9">The sequence shown here is derived from an EMBL/GenBank/DDBJ whole genome shotgun (WGS) entry which is preliminary data.</text>
</comment>
<dbReference type="GO" id="GO:0003688">
    <property type="term" value="F:DNA replication origin binding"/>
    <property type="evidence" value="ECO:0007669"/>
    <property type="project" value="TreeGrafter"/>
</dbReference>
<dbReference type="GO" id="GO:0031261">
    <property type="term" value="C:DNA replication preinitiation complex"/>
    <property type="evidence" value="ECO:0007669"/>
    <property type="project" value="TreeGrafter"/>
</dbReference>
<comment type="subcellular location">
    <subcellularLocation>
        <location evidence="1 7">Nucleus</location>
    </subcellularLocation>
</comment>
<feature type="region of interest" description="Disordered" evidence="8">
    <location>
        <begin position="47"/>
        <end position="245"/>
    </location>
</feature>
<gene>
    <name evidence="9" type="ORF">BD626DRAFT_486276</name>
</gene>
<organism evidence="9 10">
    <name type="scientific">Schizophyllum amplum</name>
    <dbReference type="NCBI Taxonomy" id="97359"/>
    <lineage>
        <taxon>Eukaryota</taxon>
        <taxon>Fungi</taxon>
        <taxon>Dikarya</taxon>
        <taxon>Basidiomycota</taxon>
        <taxon>Agaricomycotina</taxon>
        <taxon>Agaricomycetes</taxon>
        <taxon>Agaricomycetidae</taxon>
        <taxon>Agaricales</taxon>
        <taxon>Schizophyllaceae</taxon>
        <taxon>Schizophyllum</taxon>
    </lineage>
</organism>
<evidence type="ECO:0000313" key="9">
    <source>
        <dbReference type="EMBL" id="TRM65935.1"/>
    </source>
</evidence>
<sequence length="502" mass="54370">MAHDLALKAEIKAWERAFREDNGRDPTIDDIRSQPAVAEKYKLYKKLGKAAASTKSKPSKSQGPPSTPPRGKSTDASTSLLPSTSRVAENTAPLPAFNPFSPQKKKPVRPQASRTTNGSRTNLFASPVKGKAAKVTRRLPSPDPFPEIVPSRTTLLDPFLSEKLPPEPSTAVSRARKRLRGEPVSPSPDKRRRLVSTPLLAMAQSRGSDDEDDPMGGDASFVDDSPVKAPAGFTQLFEEQHGGRSDFKRTSSFALFGAPAKNGAIDSDEDMDTAPDDFGNPMLLAKDNLFADSGPGDDKPHVPSKPSRIRKRSLSLAEMDDDASAQPAPPATHELTLIPPSPPPADSSRKSSYKNAKGKGPAKSTSRKKAKVDDDDDASSSDSEDQHMVKVFNRHPTHAAHEDDDDFDGFDPALLHTNRTAPRLYDEDHDGQAAQDTLEERTTREERRLAEGLVYGRRVGHYDAQKGGEIWGVGEDEGSGDGGDTEEDDWEGEGVPWAAGEL</sequence>
<keyword evidence="6 7" id="KW-0131">Cell cycle</keyword>
<evidence type="ECO:0000256" key="5">
    <source>
        <dbReference type="ARBA" id="ARBA00023242"/>
    </source>
</evidence>
<evidence type="ECO:0000256" key="7">
    <source>
        <dbReference type="RuleBase" id="RU367067"/>
    </source>
</evidence>
<keyword evidence="10" id="KW-1185">Reference proteome</keyword>
<accession>A0A550CMB6</accession>
<keyword evidence="4 7" id="KW-0235">DNA replication</keyword>
<dbReference type="Pfam" id="PF11719">
    <property type="entry name" value="Drc1-Sld2"/>
    <property type="match status" value="1"/>
</dbReference>
<dbReference type="GO" id="GO:0000727">
    <property type="term" value="P:double-strand break repair via break-induced replication"/>
    <property type="evidence" value="ECO:0007669"/>
    <property type="project" value="TreeGrafter"/>
</dbReference>
<evidence type="ECO:0000256" key="1">
    <source>
        <dbReference type="ARBA" id="ARBA00004123"/>
    </source>
</evidence>
<dbReference type="InterPro" id="IPR021110">
    <property type="entry name" value="DNA_rep_checkpnt_protein"/>
</dbReference>
<keyword evidence="5 7" id="KW-0539">Nucleus</keyword>
<dbReference type="STRING" id="97359.A0A550CMB6"/>
<dbReference type="AlphaFoldDB" id="A0A550CMB6"/>
<evidence type="ECO:0000256" key="2">
    <source>
        <dbReference type="ARBA" id="ARBA00007276"/>
    </source>
</evidence>
<dbReference type="GO" id="GO:0006270">
    <property type="term" value="P:DNA replication initiation"/>
    <property type="evidence" value="ECO:0007669"/>
    <property type="project" value="UniProtKB-UniRule"/>
</dbReference>
<feature type="compositionally biased region" description="Polar residues" evidence="8">
    <location>
        <begin position="112"/>
        <end position="124"/>
    </location>
</feature>
<dbReference type="GO" id="GO:1902977">
    <property type="term" value="P:mitotic DNA replication preinitiation complex assembly"/>
    <property type="evidence" value="ECO:0007669"/>
    <property type="project" value="TreeGrafter"/>
</dbReference>
<dbReference type="PANTHER" id="PTHR28124:SF1">
    <property type="entry name" value="DNA REPLICATION REGULATOR SLD2"/>
    <property type="match status" value="1"/>
</dbReference>
<dbReference type="InterPro" id="IPR040203">
    <property type="entry name" value="Sld2"/>
</dbReference>
<feature type="compositionally biased region" description="Acidic residues" evidence="8">
    <location>
        <begin position="474"/>
        <end position="492"/>
    </location>
</feature>
<reference evidence="9 10" key="1">
    <citation type="journal article" date="2019" name="New Phytol.">
        <title>Comparative genomics reveals unique wood-decay strategies and fruiting body development in the Schizophyllaceae.</title>
        <authorList>
            <person name="Almasi E."/>
            <person name="Sahu N."/>
            <person name="Krizsan K."/>
            <person name="Balint B."/>
            <person name="Kovacs G.M."/>
            <person name="Kiss B."/>
            <person name="Cseklye J."/>
            <person name="Drula E."/>
            <person name="Henrissat B."/>
            <person name="Nagy I."/>
            <person name="Chovatia M."/>
            <person name="Adam C."/>
            <person name="LaButti K."/>
            <person name="Lipzen A."/>
            <person name="Riley R."/>
            <person name="Grigoriev I.V."/>
            <person name="Nagy L.G."/>
        </authorList>
    </citation>
    <scope>NUCLEOTIDE SEQUENCE [LARGE SCALE GENOMIC DNA]</scope>
    <source>
        <strain evidence="9 10">NL-1724</strain>
    </source>
</reference>
<dbReference type="Gene3D" id="1.10.10.1460">
    <property type="match status" value="1"/>
</dbReference>
<feature type="compositionally biased region" description="Acidic residues" evidence="8">
    <location>
        <begin position="266"/>
        <end position="275"/>
    </location>
</feature>
<comment type="function">
    <text evidence="7">Has a role in the initiation of DNA replication. Required at S-phase checkpoint.</text>
</comment>
<dbReference type="Proteomes" id="UP000320762">
    <property type="component" value="Unassembled WGS sequence"/>
</dbReference>
<dbReference type="PANTHER" id="PTHR28124">
    <property type="entry name" value="DNA REPLICATION REGULATOR SLD2"/>
    <property type="match status" value="1"/>
</dbReference>
<feature type="region of interest" description="Disordered" evidence="8">
    <location>
        <begin position="258"/>
        <end position="445"/>
    </location>
</feature>